<comment type="caution">
    <text evidence="1">The sequence shown here is derived from an EMBL/GenBank/DDBJ whole genome shotgun (WGS) entry which is preliminary data.</text>
</comment>
<gene>
    <name evidence="1" type="ORF">MSG28_003421</name>
</gene>
<evidence type="ECO:0000313" key="2">
    <source>
        <dbReference type="Proteomes" id="UP001064048"/>
    </source>
</evidence>
<keyword evidence="2" id="KW-1185">Reference proteome</keyword>
<dbReference type="EMBL" id="CM046105">
    <property type="protein sequence ID" value="KAI8434961.1"/>
    <property type="molecule type" value="Genomic_DNA"/>
</dbReference>
<organism evidence="1 2">
    <name type="scientific">Choristoneura fumiferana</name>
    <name type="common">Spruce budworm moth</name>
    <name type="synonym">Archips fumiferana</name>
    <dbReference type="NCBI Taxonomy" id="7141"/>
    <lineage>
        <taxon>Eukaryota</taxon>
        <taxon>Metazoa</taxon>
        <taxon>Ecdysozoa</taxon>
        <taxon>Arthropoda</taxon>
        <taxon>Hexapoda</taxon>
        <taxon>Insecta</taxon>
        <taxon>Pterygota</taxon>
        <taxon>Neoptera</taxon>
        <taxon>Endopterygota</taxon>
        <taxon>Lepidoptera</taxon>
        <taxon>Glossata</taxon>
        <taxon>Ditrysia</taxon>
        <taxon>Tortricoidea</taxon>
        <taxon>Tortricidae</taxon>
        <taxon>Tortricinae</taxon>
        <taxon>Choristoneura</taxon>
    </lineage>
</organism>
<accession>A0ACC0KFG6</accession>
<sequence>MRSSLKSPVSKENRNVDEVACNVRKFRVGSSNAVSKANGDGNDIDIAVASLGGNVREECRRAARRSLRAPVTQRRSSHHTTAADWEQWINKRETTMLLLKLAKPMWRLLYSPWPIQGQTRYKRCANSSICMLGLYALPAVSAESAPRATGAARDTIEHTEAGNWLVVSYLSEYERGGRGLPSPEPRICILHVCL</sequence>
<dbReference type="Proteomes" id="UP001064048">
    <property type="component" value="Chromosome 5"/>
</dbReference>
<evidence type="ECO:0000313" key="1">
    <source>
        <dbReference type="EMBL" id="KAI8434961.1"/>
    </source>
</evidence>
<name>A0ACC0KFG6_CHOFU</name>
<proteinExistence type="predicted"/>
<reference evidence="1 2" key="1">
    <citation type="journal article" date="2022" name="Genome Biol. Evol.">
        <title>The Spruce Budworm Genome: Reconstructing the Evolutionary History of Antifreeze Proteins.</title>
        <authorList>
            <person name="Beliveau C."/>
            <person name="Gagne P."/>
            <person name="Picq S."/>
            <person name="Vernygora O."/>
            <person name="Keeling C.I."/>
            <person name="Pinkney K."/>
            <person name="Doucet D."/>
            <person name="Wen F."/>
            <person name="Johnston J.S."/>
            <person name="Maaroufi H."/>
            <person name="Boyle B."/>
            <person name="Laroche J."/>
            <person name="Dewar K."/>
            <person name="Juretic N."/>
            <person name="Blackburn G."/>
            <person name="Nisole A."/>
            <person name="Brunet B."/>
            <person name="Brandao M."/>
            <person name="Lumley L."/>
            <person name="Duan J."/>
            <person name="Quan G."/>
            <person name="Lucarotti C.J."/>
            <person name="Roe A.D."/>
            <person name="Sperling F.A.H."/>
            <person name="Levesque R.C."/>
            <person name="Cusson M."/>
        </authorList>
    </citation>
    <scope>NUCLEOTIDE SEQUENCE [LARGE SCALE GENOMIC DNA]</scope>
    <source>
        <strain evidence="1">Glfc:IPQL:Cfum</strain>
    </source>
</reference>
<protein>
    <submittedName>
        <fullName evidence="1">Uncharacterized protein</fullName>
    </submittedName>
</protein>